<dbReference type="GO" id="GO:0004553">
    <property type="term" value="F:hydrolase activity, hydrolyzing O-glycosyl compounds"/>
    <property type="evidence" value="ECO:0007669"/>
    <property type="project" value="InterPro"/>
</dbReference>
<keyword evidence="1" id="KW-0732">Signal</keyword>
<dbReference type="Proteomes" id="UP000238707">
    <property type="component" value="Unassembled WGS sequence"/>
</dbReference>
<feature type="chain" id="PRO_5015529913" description="Chitin-binding type-3 domain-containing protein" evidence="1">
    <location>
        <begin position="23"/>
        <end position="175"/>
    </location>
</feature>
<keyword evidence="3" id="KW-1185">Reference proteome</keyword>
<sequence length="175" mass="19465">MKQLLIISSIVASMSFSNLALATPGFATTSELSTNYNITVWGGFQNTAYKIQAYDIDGNKLGPAQEICTPDKADSSWCSGTFTYSVVNHKEGNYAQITAGNAKSPNYTMEYLLNLDKPEEKPSICEHYQDFIEGAQYEPGDTVVYKNLIYVSTRWTDGDKTPDTPYSGWEFVSRC</sequence>
<dbReference type="AlphaFoldDB" id="A0A2S7VFU3"/>
<dbReference type="RefSeq" id="WP_105025287.1">
    <property type="nucleotide sequence ID" value="NZ_MSCI01000002.1"/>
</dbReference>
<accession>A0A2S7VFU3</accession>
<dbReference type="GO" id="GO:0005975">
    <property type="term" value="P:carbohydrate metabolic process"/>
    <property type="evidence" value="ECO:0007669"/>
    <property type="project" value="InterPro"/>
</dbReference>
<evidence type="ECO:0008006" key="4">
    <source>
        <dbReference type="Google" id="ProtNLM"/>
    </source>
</evidence>
<dbReference type="GO" id="GO:0030246">
    <property type="term" value="F:carbohydrate binding"/>
    <property type="evidence" value="ECO:0007669"/>
    <property type="project" value="InterPro"/>
</dbReference>
<gene>
    <name evidence="2" type="ORF">BTO10_16660</name>
</gene>
<dbReference type="GO" id="GO:0005576">
    <property type="term" value="C:extracellular region"/>
    <property type="evidence" value="ECO:0007669"/>
    <property type="project" value="InterPro"/>
</dbReference>
<organism evidence="2 3">
    <name type="scientific">Vibrio chagasii</name>
    <dbReference type="NCBI Taxonomy" id="170679"/>
    <lineage>
        <taxon>Bacteria</taxon>
        <taxon>Pseudomonadati</taxon>
        <taxon>Pseudomonadota</taxon>
        <taxon>Gammaproteobacteria</taxon>
        <taxon>Vibrionales</taxon>
        <taxon>Vibrionaceae</taxon>
        <taxon>Vibrio</taxon>
    </lineage>
</organism>
<dbReference type="SUPFAM" id="SSF51055">
    <property type="entry name" value="Carbohydrate binding domain"/>
    <property type="match status" value="1"/>
</dbReference>
<dbReference type="EMBL" id="MSCI01000002">
    <property type="protein sequence ID" value="PQJ60959.1"/>
    <property type="molecule type" value="Genomic_DNA"/>
</dbReference>
<dbReference type="InterPro" id="IPR036573">
    <property type="entry name" value="CBM_sf_5/12"/>
</dbReference>
<dbReference type="Gene3D" id="2.10.10.20">
    <property type="entry name" value="Carbohydrate-binding module superfamily 5/12"/>
    <property type="match status" value="1"/>
</dbReference>
<name>A0A2S7VFU3_9VIBR</name>
<protein>
    <recommendedName>
        <fullName evidence="4">Chitin-binding type-3 domain-containing protein</fullName>
    </recommendedName>
</protein>
<feature type="signal peptide" evidence="1">
    <location>
        <begin position="1"/>
        <end position="22"/>
    </location>
</feature>
<reference evidence="2 3" key="1">
    <citation type="submission" date="2016-12" db="EMBL/GenBank/DDBJ databases">
        <title>Diversity of luminous bacteria.</title>
        <authorList>
            <person name="Yoshizawa S."/>
            <person name="Kogure K."/>
        </authorList>
    </citation>
    <scope>NUCLEOTIDE SEQUENCE [LARGE SCALE GENOMIC DNA]</scope>
    <source>
        <strain evidence="2 3">LC2-408</strain>
    </source>
</reference>
<evidence type="ECO:0000256" key="1">
    <source>
        <dbReference type="SAM" id="SignalP"/>
    </source>
</evidence>
<comment type="caution">
    <text evidence="2">The sequence shown here is derived from an EMBL/GenBank/DDBJ whole genome shotgun (WGS) entry which is preliminary data.</text>
</comment>
<proteinExistence type="predicted"/>
<evidence type="ECO:0000313" key="3">
    <source>
        <dbReference type="Proteomes" id="UP000238707"/>
    </source>
</evidence>
<evidence type="ECO:0000313" key="2">
    <source>
        <dbReference type="EMBL" id="PQJ60959.1"/>
    </source>
</evidence>